<dbReference type="AlphaFoldDB" id="A0A101K6Y6"/>
<evidence type="ECO:0000313" key="1">
    <source>
        <dbReference type="EMBL" id="KUL99658.1"/>
    </source>
</evidence>
<reference evidence="1 2" key="1">
    <citation type="submission" date="2015-10" db="EMBL/GenBank/DDBJ databases">
        <authorList>
            <person name="Gilbert D.G."/>
        </authorList>
    </citation>
    <scope>NUCLEOTIDE SEQUENCE [LARGE SCALE GENOMIC DNA]</scope>
    <source>
        <strain evidence="1 2">ChDC F311</strain>
    </source>
</reference>
<proteinExistence type="predicted"/>
<organism evidence="1 2">
    <name type="scientific">Fusobacterium nucleatum subsp. nucleatum</name>
    <dbReference type="NCBI Taxonomy" id="76856"/>
    <lineage>
        <taxon>Bacteria</taxon>
        <taxon>Fusobacteriati</taxon>
        <taxon>Fusobacteriota</taxon>
        <taxon>Fusobacteriia</taxon>
        <taxon>Fusobacteriales</taxon>
        <taxon>Fusobacteriaceae</taxon>
        <taxon>Fusobacterium</taxon>
    </lineage>
</organism>
<dbReference type="RefSeq" id="WP_059222995.1">
    <property type="nucleotide sequence ID" value="NZ_LMVH01000001.1"/>
</dbReference>
<dbReference type="Proteomes" id="UP000054800">
    <property type="component" value="Unassembled WGS sequence"/>
</dbReference>
<dbReference type="EMBL" id="LMVH01000001">
    <property type="protein sequence ID" value="KUL99658.1"/>
    <property type="molecule type" value="Genomic_DNA"/>
</dbReference>
<sequence>MKKILLALFLVLGVLSFSAPNFINISKIEKNGYKISGEKENRLLLGKTLEKGDRIENIFISYDFVEENPNFPNSKHQFLKETSPEGLEFTNSFETKRAIIGKYTEINNSYFYTFVSKKNKVKNCYVSVYYATDKNFSKNELEEVCNKFLDEGESFLK</sequence>
<accession>A0A101K6Y6</accession>
<evidence type="ECO:0000313" key="2">
    <source>
        <dbReference type="Proteomes" id="UP000054800"/>
    </source>
</evidence>
<name>A0A101K6Y6_FUSNC</name>
<gene>
    <name evidence="1" type="ORF">RO03_09195</name>
</gene>
<comment type="caution">
    <text evidence="1">The sequence shown here is derived from an EMBL/GenBank/DDBJ whole genome shotgun (WGS) entry which is preliminary data.</text>
</comment>
<protein>
    <submittedName>
        <fullName evidence="1">Uncharacterized protein</fullName>
    </submittedName>
</protein>